<reference evidence="2" key="2">
    <citation type="submission" date="2008-12" db="EMBL/GenBank/DDBJ databases">
        <title>Improved gene annotation of the rice (Oryza sativa) genomes.</title>
        <authorList>
            <person name="Wang J."/>
            <person name="Li R."/>
            <person name="Fan W."/>
            <person name="Huang Q."/>
            <person name="Zhang J."/>
            <person name="Zhou Y."/>
            <person name="Hu Y."/>
            <person name="Zi S."/>
            <person name="Li J."/>
            <person name="Ni P."/>
            <person name="Zheng H."/>
            <person name="Zhang Y."/>
            <person name="Zhao M."/>
            <person name="Hao Q."/>
            <person name="McDermott J."/>
            <person name="Samudrala R."/>
            <person name="Kristiansen K."/>
            <person name="Wong G.K.-S."/>
        </authorList>
    </citation>
    <scope>NUCLEOTIDE SEQUENCE</scope>
</reference>
<evidence type="ECO:0000313" key="2">
    <source>
        <dbReference type="EMBL" id="EEE55199.1"/>
    </source>
</evidence>
<proteinExistence type="predicted"/>
<feature type="signal peptide" evidence="1">
    <location>
        <begin position="1"/>
        <end position="17"/>
    </location>
</feature>
<gene>
    <name evidence="2" type="ORF">OsJ_03047</name>
</gene>
<dbReference type="EMBL" id="CM000138">
    <property type="protein sequence ID" value="EEE55199.1"/>
    <property type="molecule type" value="Genomic_DNA"/>
</dbReference>
<accession>A0A8J8XT24</accession>
<name>A0A8J8XT24_ORYSJ</name>
<dbReference type="Gramene" id="Os01t0686100-02">
    <property type="protein sequence ID" value="Os01t0686100-02"/>
    <property type="gene ID" value="Os01g0686100"/>
</dbReference>
<dbReference type="HOGENOM" id="CLU_2835736_0_0_1"/>
<dbReference type="Gramene" id="Os01t0686100-01">
    <property type="protein sequence ID" value="Os01t0686100-01"/>
    <property type="gene ID" value="Os01g0686100"/>
</dbReference>
<dbReference type="AlphaFoldDB" id="A0A8J8XT24"/>
<protein>
    <recommendedName>
        <fullName evidence="3">Secreted protein</fullName>
    </recommendedName>
</protein>
<keyword evidence="1" id="KW-0732">Signal</keyword>
<dbReference type="Proteomes" id="UP000007752">
    <property type="component" value="Chromosome 1"/>
</dbReference>
<sequence>MVCFGFLVFYGCVFVSAAGRGELEGNGSSLQVEESWSGMASASEANGLCCHSRLTLEVLFFFSSYR</sequence>
<feature type="chain" id="PRO_5035212782" description="Secreted protein" evidence="1">
    <location>
        <begin position="18"/>
        <end position="66"/>
    </location>
</feature>
<evidence type="ECO:0000256" key="1">
    <source>
        <dbReference type="SAM" id="SignalP"/>
    </source>
</evidence>
<evidence type="ECO:0008006" key="3">
    <source>
        <dbReference type="Google" id="ProtNLM"/>
    </source>
</evidence>
<organism evidence="2">
    <name type="scientific">Oryza sativa subsp. japonica</name>
    <name type="common">Rice</name>
    <dbReference type="NCBI Taxonomy" id="39947"/>
    <lineage>
        <taxon>Eukaryota</taxon>
        <taxon>Viridiplantae</taxon>
        <taxon>Streptophyta</taxon>
        <taxon>Embryophyta</taxon>
        <taxon>Tracheophyta</taxon>
        <taxon>Spermatophyta</taxon>
        <taxon>Magnoliopsida</taxon>
        <taxon>Liliopsida</taxon>
        <taxon>Poales</taxon>
        <taxon>Poaceae</taxon>
        <taxon>BOP clade</taxon>
        <taxon>Oryzoideae</taxon>
        <taxon>Oryzeae</taxon>
        <taxon>Oryzinae</taxon>
        <taxon>Oryza</taxon>
        <taxon>Oryza sativa</taxon>
    </lineage>
</organism>
<reference evidence="2" key="1">
    <citation type="journal article" date="2005" name="PLoS Biol.">
        <title>The genomes of Oryza sativa: a history of duplications.</title>
        <authorList>
            <person name="Yu J."/>
            <person name="Wang J."/>
            <person name="Lin W."/>
            <person name="Li S."/>
            <person name="Li H."/>
            <person name="Zhou J."/>
            <person name="Ni P."/>
            <person name="Dong W."/>
            <person name="Hu S."/>
            <person name="Zeng C."/>
            <person name="Zhang J."/>
            <person name="Zhang Y."/>
            <person name="Li R."/>
            <person name="Xu Z."/>
            <person name="Li S."/>
            <person name="Li X."/>
            <person name="Zheng H."/>
            <person name="Cong L."/>
            <person name="Lin L."/>
            <person name="Yin J."/>
            <person name="Geng J."/>
            <person name="Li G."/>
            <person name="Shi J."/>
            <person name="Liu J."/>
            <person name="Lv H."/>
            <person name="Li J."/>
            <person name="Wang J."/>
            <person name="Deng Y."/>
            <person name="Ran L."/>
            <person name="Shi X."/>
            <person name="Wang X."/>
            <person name="Wu Q."/>
            <person name="Li C."/>
            <person name="Ren X."/>
            <person name="Wang J."/>
            <person name="Wang X."/>
            <person name="Li D."/>
            <person name="Liu D."/>
            <person name="Zhang X."/>
            <person name="Ji Z."/>
            <person name="Zhao W."/>
            <person name="Sun Y."/>
            <person name="Zhang Z."/>
            <person name="Bao J."/>
            <person name="Han Y."/>
            <person name="Dong L."/>
            <person name="Ji J."/>
            <person name="Chen P."/>
            <person name="Wu S."/>
            <person name="Liu J."/>
            <person name="Xiao Y."/>
            <person name="Bu D."/>
            <person name="Tan J."/>
            <person name="Yang L."/>
            <person name="Ye C."/>
            <person name="Zhang J."/>
            <person name="Xu J."/>
            <person name="Zhou Y."/>
            <person name="Yu Y."/>
            <person name="Zhang B."/>
            <person name="Zhuang S."/>
            <person name="Wei H."/>
            <person name="Liu B."/>
            <person name="Lei M."/>
            <person name="Yu H."/>
            <person name="Li Y."/>
            <person name="Xu H."/>
            <person name="Wei S."/>
            <person name="He X."/>
            <person name="Fang L."/>
            <person name="Zhang Z."/>
            <person name="Zhang Y."/>
            <person name="Huang X."/>
            <person name="Su Z."/>
            <person name="Tong W."/>
            <person name="Li J."/>
            <person name="Tong Z."/>
            <person name="Li S."/>
            <person name="Ye J."/>
            <person name="Wang L."/>
            <person name="Fang L."/>
            <person name="Lei T."/>
            <person name="Chen C."/>
            <person name="Chen H."/>
            <person name="Xu Z."/>
            <person name="Li H."/>
            <person name="Huang H."/>
            <person name="Zhang F."/>
            <person name="Xu H."/>
            <person name="Li N."/>
            <person name="Zhao C."/>
            <person name="Li S."/>
            <person name="Dong L."/>
            <person name="Huang Y."/>
            <person name="Li L."/>
            <person name="Xi Y."/>
            <person name="Qi Q."/>
            <person name="Li W."/>
            <person name="Zhang B."/>
            <person name="Hu W."/>
            <person name="Zhang Y."/>
            <person name="Tian X."/>
            <person name="Jiao Y."/>
            <person name="Liang X."/>
            <person name="Jin J."/>
            <person name="Gao L."/>
            <person name="Zheng W."/>
            <person name="Hao B."/>
            <person name="Liu S."/>
            <person name="Wang W."/>
            <person name="Yuan L."/>
            <person name="Cao M."/>
            <person name="McDermott J."/>
            <person name="Samudrala R."/>
            <person name="Wang J."/>
            <person name="Wong G.K."/>
            <person name="Yang H."/>
        </authorList>
    </citation>
    <scope>NUCLEOTIDE SEQUENCE [LARGE SCALE GENOMIC DNA]</scope>
</reference>